<feature type="domain" description="HTH merR-type" evidence="1">
    <location>
        <begin position="28"/>
        <end position="96"/>
    </location>
</feature>
<dbReference type="Gene3D" id="1.10.1660.10">
    <property type="match status" value="1"/>
</dbReference>
<protein>
    <recommendedName>
        <fullName evidence="1">HTH merR-type domain-containing protein</fullName>
    </recommendedName>
</protein>
<dbReference type="Proteomes" id="UP000002730">
    <property type="component" value="Chromosome"/>
</dbReference>
<proteinExistence type="predicted"/>
<dbReference type="InterPro" id="IPR009061">
    <property type="entry name" value="DNA-bd_dom_put_sf"/>
</dbReference>
<gene>
    <name evidence="2" type="ordered locus">Clocel_4295</name>
</gene>
<dbReference type="Pfam" id="PF13411">
    <property type="entry name" value="MerR_1"/>
    <property type="match status" value="1"/>
</dbReference>
<dbReference type="RefSeq" id="WP_010074309.1">
    <property type="nucleotide sequence ID" value="NC_014393.1"/>
</dbReference>
<dbReference type="GO" id="GO:0006355">
    <property type="term" value="P:regulation of DNA-templated transcription"/>
    <property type="evidence" value="ECO:0007669"/>
    <property type="project" value="InterPro"/>
</dbReference>
<dbReference type="STRING" id="573061.Clocel_4295"/>
<evidence type="ECO:0000313" key="2">
    <source>
        <dbReference type="EMBL" id="ADL53952.1"/>
    </source>
</evidence>
<dbReference type="eggNOG" id="COG0789">
    <property type="taxonomic scope" value="Bacteria"/>
</dbReference>
<evidence type="ECO:0000313" key="3">
    <source>
        <dbReference type="Proteomes" id="UP000002730"/>
    </source>
</evidence>
<reference evidence="2 3" key="1">
    <citation type="submission" date="2010-08" db="EMBL/GenBank/DDBJ databases">
        <title>Complete sequence of Clostridium cellulovorans 743B.</title>
        <authorList>
            <consortium name="US DOE Joint Genome Institute"/>
            <person name="Lucas S."/>
            <person name="Copeland A."/>
            <person name="Lapidus A."/>
            <person name="Cheng J.-F."/>
            <person name="Bruce D."/>
            <person name="Goodwin L."/>
            <person name="Pitluck S."/>
            <person name="Chertkov O."/>
            <person name="Detter J.C."/>
            <person name="Han C."/>
            <person name="Tapia R."/>
            <person name="Land M."/>
            <person name="Hauser L."/>
            <person name="Chang Y.-J."/>
            <person name="Jeffries C."/>
            <person name="Kyrpides N."/>
            <person name="Ivanova N."/>
            <person name="Mikhailova N."/>
            <person name="Hemme C.L."/>
            <person name="Woyke T."/>
        </authorList>
    </citation>
    <scope>NUCLEOTIDE SEQUENCE [LARGE SCALE GENOMIC DNA]</scope>
    <source>
        <strain evidence="3">ATCC 35296 / DSM 3052 / OCM 3 / 743B</strain>
    </source>
</reference>
<keyword evidence="3" id="KW-1185">Reference proteome</keyword>
<dbReference type="OrthoDB" id="1907591at2"/>
<dbReference type="KEGG" id="ccb:Clocel_4295"/>
<accession>D9SNG0</accession>
<dbReference type="EMBL" id="CP002160">
    <property type="protein sequence ID" value="ADL53952.1"/>
    <property type="molecule type" value="Genomic_DNA"/>
</dbReference>
<dbReference type="AlphaFoldDB" id="D9SNG0"/>
<sequence>MEFKDKFVNSEKTNKKIQNKKRGEILYYSINQVADLLNESIDNIKYYTNIFDDLLKISIVDKELHFTNNDVDNLEFLIKLKNRGMTLKEIQDYCSELPLSDAEAETTESNLLSVEELINLIKEEQKIQLKDFKDQLISDIQNLNSLHLQNISSSIIEAQNKTLNEFKENLFNEIIEQLNSKFSNANEVNLDLNEKFVAATTDFVSEIVDSKSEDLKLSLHNDFNTFTQSSLDVNERLIKEVKDFKGVIQDAYYIQQEMEIESTNAGFLSKFMNLVKPK</sequence>
<dbReference type="InterPro" id="IPR000551">
    <property type="entry name" value="MerR-type_HTH_dom"/>
</dbReference>
<name>D9SNG0_CLOC7</name>
<dbReference type="SUPFAM" id="SSF46955">
    <property type="entry name" value="Putative DNA-binding domain"/>
    <property type="match status" value="1"/>
</dbReference>
<organism evidence="2 3">
    <name type="scientific">Clostridium cellulovorans (strain ATCC 35296 / DSM 3052 / OCM 3 / 743B)</name>
    <dbReference type="NCBI Taxonomy" id="573061"/>
    <lineage>
        <taxon>Bacteria</taxon>
        <taxon>Bacillati</taxon>
        <taxon>Bacillota</taxon>
        <taxon>Clostridia</taxon>
        <taxon>Eubacteriales</taxon>
        <taxon>Clostridiaceae</taxon>
        <taxon>Clostridium</taxon>
    </lineage>
</organism>
<dbReference type="SMR" id="D9SNG0"/>
<dbReference type="HOGENOM" id="CLU_1014531_0_0_9"/>
<evidence type="ECO:0000259" key="1">
    <source>
        <dbReference type="Pfam" id="PF13411"/>
    </source>
</evidence>
<dbReference type="GO" id="GO:0003677">
    <property type="term" value="F:DNA binding"/>
    <property type="evidence" value="ECO:0007669"/>
    <property type="project" value="InterPro"/>
</dbReference>